<accession>A0ACA9Q9Z6</accession>
<protein>
    <submittedName>
        <fullName evidence="1">5727_t:CDS:1</fullName>
    </submittedName>
</protein>
<proteinExistence type="predicted"/>
<feature type="non-terminal residue" evidence="1">
    <location>
        <position position="61"/>
    </location>
</feature>
<organism evidence="1 2">
    <name type="scientific">Dentiscutata heterogama</name>
    <dbReference type="NCBI Taxonomy" id="1316150"/>
    <lineage>
        <taxon>Eukaryota</taxon>
        <taxon>Fungi</taxon>
        <taxon>Fungi incertae sedis</taxon>
        <taxon>Mucoromycota</taxon>
        <taxon>Glomeromycotina</taxon>
        <taxon>Glomeromycetes</taxon>
        <taxon>Diversisporales</taxon>
        <taxon>Gigasporaceae</taxon>
        <taxon>Dentiscutata</taxon>
    </lineage>
</organism>
<sequence length="61" mass="7217">SLELLLSDILQNNHQFWCCIVLEHIVSKAFPSRLFRWRVYNLLVSYSSWTFGTVISLEFVP</sequence>
<name>A0ACA9Q9Z6_9GLOM</name>
<dbReference type="EMBL" id="CAJVPU010041843">
    <property type="protein sequence ID" value="CAG8742371.1"/>
    <property type="molecule type" value="Genomic_DNA"/>
</dbReference>
<gene>
    <name evidence="1" type="ORF">DHETER_LOCUS14125</name>
</gene>
<evidence type="ECO:0000313" key="1">
    <source>
        <dbReference type="EMBL" id="CAG8742371.1"/>
    </source>
</evidence>
<comment type="caution">
    <text evidence="1">The sequence shown here is derived from an EMBL/GenBank/DDBJ whole genome shotgun (WGS) entry which is preliminary data.</text>
</comment>
<evidence type="ECO:0000313" key="2">
    <source>
        <dbReference type="Proteomes" id="UP000789702"/>
    </source>
</evidence>
<feature type="non-terminal residue" evidence="1">
    <location>
        <position position="1"/>
    </location>
</feature>
<dbReference type="Proteomes" id="UP000789702">
    <property type="component" value="Unassembled WGS sequence"/>
</dbReference>
<keyword evidence="2" id="KW-1185">Reference proteome</keyword>
<reference evidence="1" key="1">
    <citation type="submission" date="2021-06" db="EMBL/GenBank/DDBJ databases">
        <authorList>
            <person name="Kallberg Y."/>
            <person name="Tangrot J."/>
            <person name="Rosling A."/>
        </authorList>
    </citation>
    <scope>NUCLEOTIDE SEQUENCE</scope>
    <source>
        <strain evidence="1">IL203A</strain>
    </source>
</reference>